<dbReference type="InterPro" id="IPR001647">
    <property type="entry name" value="HTH_TetR"/>
</dbReference>
<dbReference type="SUPFAM" id="SSF46689">
    <property type="entry name" value="Homeodomain-like"/>
    <property type="match status" value="1"/>
</dbReference>
<dbReference type="Gene3D" id="1.10.357.10">
    <property type="entry name" value="Tetracycline Repressor, domain 2"/>
    <property type="match status" value="1"/>
</dbReference>
<reference evidence="4" key="1">
    <citation type="submission" date="2020-08" db="EMBL/GenBank/DDBJ databases">
        <title>Genome public.</title>
        <authorList>
            <person name="Liu C."/>
            <person name="Sun Q."/>
        </authorList>
    </citation>
    <scope>NUCLEOTIDE SEQUENCE</scope>
    <source>
        <strain evidence="4">NSJ-40</strain>
    </source>
</reference>
<comment type="caution">
    <text evidence="4">The sequence shown here is derived from an EMBL/GenBank/DDBJ whole genome shotgun (WGS) entry which is preliminary data.</text>
</comment>
<evidence type="ECO:0000256" key="1">
    <source>
        <dbReference type="ARBA" id="ARBA00023125"/>
    </source>
</evidence>
<evidence type="ECO:0000256" key="2">
    <source>
        <dbReference type="PROSITE-ProRule" id="PRU00335"/>
    </source>
</evidence>
<evidence type="ECO:0000313" key="5">
    <source>
        <dbReference type="Proteomes" id="UP000651482"/>
    </source>
</evidence>
<dbReference type="AlphaFoldDB" id="A0A926D7G5"/>
<organism evidence="4 5">
    <name type="scientific">Yeguia hominis</name>
    <dbReference type="NCBI Taxonomy" id="2763662"/>
    <lineage>
        <taxon>Bacteria</taxon>
        <taxon>Bacillati</taxon>
        <taxon>Bacillota</taxon>
        <taxon>Clostridia</taxon>
        <taxon>Eubacteriales</taxon>
        <taxon>Yeguiaceae</taxon>
        <taxon>Yeguia</taxon>
    </lineage>
</organism>
<dbReference type="PROSITE" id="PS50977">
    <property type="entry name" value="HTH_TETR_2"/>
    <property type="match status" value="1"/>
</dbReference>
<keyword evidence="1 2" id="KW-0238">DNA-binding</keyword>
<feature type="DNA-binding region" description="H-T-H motif" evidence="2">
    <location>
        <begin position="29"/>
        <end position="48"/>
    </location>
</feature>
<feature type="domain" description="HTH tetR-type" evidence="3">
    <location>
        <begin position="6"/>
        <end position="66"/>
    </location>
</feature>
<keyword evidence="5" id="KW-1185">Reference proteome</keyword>
<dbReference type="Proteomes" id="UP000651482">
    <property type="component" value="Unassembled WGS sequence"/>
</dbReference>
<dbReference type="PRINTS" id="PR00455">
    <property type="entry name" value="HTHTETR"/>
</dbReference>
<protein>
    <submittedName>
        <fullName evidence="4">TetR/AcrR family transcriptional regulator</fullName>
    </submittedName>
</protein>
<evidence type="ECO:0000259" key="3">
    <source>
        <dbReference type="PROSITE" id="PS50977"/>
    </source>
</evidence>
<evidence type="ECO:0000313" key="4">
    <source>
        <dbReference type="EMBL" id="MBC8532764.1"/>
    </source>
</evidence>
<proteinExistence type="predicted"/>
<gene>
    <name evidence="4" type="ORF">IAG03_01840</name>
</gene>
<accession>A0A926D7G5</accession>
<dbReference type="InterPro" id="IPR009057">
    <property type="entry name" value="Homeodomain-like_sf"/>
</dbReference>
<dbReference type="GO" id="GO:0003677">
    <property type="term" value="F:DNA binding"/>
    <property type="evidence" value="ECO:0007669"/>
    <property type="project" value="UniProtKB-UniRule"/>
</dbReference>
<name>A0A926D7G5_9FIRM</name>
<dbReference type="Pfam" id="PF00440">
    <property type="entry name" value="TetR_N"/>
    <property type="match status" value="1"/>
</dbReference>
<dbReference type="EMBL" id="JACRSN010000002">
    <property type="protein sequence ID" value="MBC8532764.1"/>
    <property type="molecule type" value="Genomic_DNA"/>
</dbReference>
<sequence>MDRFFDEIDMRIIMVSKELFLQQGIAQTEMKVIAERSGISRRTLYRRFSSKDSIALYVTSEVIRELNALPPRDSFDKEKNGFEKYAACMRITCQNYISNMEKIRLLDEFDQRFVGPYPQDGAAEDFVKYNQKGETSRYIKMDFFTEGIADGSIRPFENVDFMCRCIDHELIAICERILPREHHFIREHGYSEEFIWQTFDMILNYIQAK</sequence>
<dbReference type="RefSeq" id="WP_249317988.1">
    <property type="nucleotide sequence ID" value="NZ_JACRSN010000002.1"/>
</dbReference>